<evidence type="ECO:0000313" key="1">
    <source>
        <dbReference type="EMBL" id="MBB5753543.1"/>
    </source>
</evidence>
<dbReference type="AlphaFoldDB" id="A0A7W9FMW8"/>
<sequence length="32" mass="3405">MISTMPSASTPPPVLVILVQHAFVRGLIATEK</sequence>
<reference evidence="1 2" key="1">
    <citation type="submission" date="2020-08" db="EMBL/GenBank/DDBJ databases">
        <title>Genomic Encyclopedia of Type Strains, Phase IV (KMG-IV): sequencing the most valuable type-strain genomes for metagenomic binning, comparative biology and taxonomic classification.</title>
        <authorList>
            <person name="Goeker M."/>
        </authorList>
    </citation>
    <scope>NUCLEOTIDE SEQUENCE [LARGE SCALE GENOMIC DNA]</scope>
    <source>
        <strain evidence="1 2">DSM 16268</strain>
    </source>
</reference>
<proteinExistence type="predicted"/>
<protein>
    <submittedName>
        <fullName evidence="1">Uncharacterized protein</fullName>
    </submittedName>
</protein>
<organism evidence="1 2">
    <name type="scientific">Prosthecomicrobium pneumaticum</name>
    <dbReference type="NCBI Taxonomy" id="81895"/>
    <lineage>
        <taxon>Bacteria</taxon>
        <taxon>Pseudomonadati</taxon>
        <taxon>Pseudomonadota</taxon>
        <taxon>Alphaproteobacteria</taxon>
        <taxon>Hyphomicrobiales</taxon>
        <taxon>Kaistiaceae</taxon>
        <taxon>Prosthecomicrobium</taxon>
    </lineage>
</organism>
<dbReference type="Proteomes" id="UP000523821">
    <property type="component" value="Unassembled WGS sequence"/>
</dbReference>
<name>A0A7W9FMW8_9HYPH</name>
<dbReference type="EMBL" id="JACHOO010000005">
    <property type="protein sequence ID" value="MBB5753543.1"/>
    <property type="molecule type" value="Genomic_DNA"/>
</dbReference>
<gene>
    <name evidence="1" type="ORF">GGQ63_002613</name>
</gene>
<accession>A0A7W9FMW8</accession>
<comment type="caution">
    <text evidence="1">The sequence shown here is derived from an EMBL/GenBank/DDBJ whole genome shotgun (WGS) entry which is preliminary data.</text>
</comment>
<evidence type="ECO:0000313" key="2">
    <source>
        <dbReference type="Proteomes" id="UP000523821"/>
    </source>
</evidence>
<keyword evidence="2" id="KW-1185">Reference proteome</keyword>